<accession>A0A9Q0ARE0</accession>
<comment type="caution">
    <text evidence="5">The sequence shown here is derived from an EMBL/GenBank/DDBJ whole genome shotgun (WGS) entry which is preliminary data.</text>
</comment>
<proteinExistence type="inferred from homology"/>
<dbReference type="Proteomes" id="UP000829685">
    <property type="component" value="Unassembled WGS sequence"/>
</dbReference>
<name>A0A9Q0ARE0_9PEZI</name>
<evidence type="ECO:0000256" key="3">
    <source>
        <dbReference type="ARBA" id="ARBA00022679"/>
    </source>
</evidence>
<evidence type="ECO:0000313" key="5">
    <source>
        <dbReference type="EMBL" id="KAI1875158.1"/>
    </source>
</evidence>
<comment type="similarity">
    <text evidence="1">Belongs to the glycosyltransferase 25 family.</text>
</comment>
<dbReference type="PANTHER" id="PTHR10730:SF53">
    <property type="entry name" value="GLYCOSYLTRANSFERASE 25 FAMILY MEMBER"/>
    <property type="match status" value="1"/>
</dbReference>
<keyword evidence="2" id="KW-0328">Glycosyltransferase</keyword>
<dbReference type="GO" id="GO:0016740">
    <property type="term" value="F:transferase activity"/>
    <property type="evidence" value="ECO:0007669"/>
    <property type="project" value="UniProtKB-KW"/>
</dbReference>
<protein>
    <recommendedName>
        <fullName evidence="7">Glycosyltransferase family 25 protein</fullName>
    </recommendedName>
</protein>
<dbReference type="EMBL" id="JAFIMR010000008">
    <property type="protein sequence ID" value="KAI1875158.1"/>
    <property type="molecule type" value="Genomic_DNA"/>
</dbReference>
<gene>
    <name evidence="5" type="ORF">JX265_004216</name>
</gene>
<keyword evidence="6" id="KW-1185">Reference proteome</keyword>
<evidence type="ECO:0000313" key="6">
    <source>
        <dbReference type="Proteomes" id="UP000829685"/>
    </source>
</evidence>
<organism evidence="5 6">
    <name type="scientific">Neoarthrinium moseri</name>
    <dbReference type="NCBI Taxonomy" id="1658444"/>
    <lineage>
        <taxon>Eukaryota</taxon>
        <taxon>Fungi</taxon>
        <taxon>Dikarya</taxon>
        <taxon>Ascomycota</taxon>
        <taxon>Pezizomycotina</taxon>
        <taxon>Sordariomycetes</taxon>
        <taxon>Xylariomycetidae</taxon>
        <taxon>Amphisphaeriales</taxon>
        <taxon>Apiosporaceae</taxon>
        <taxon>Neoarthrinium</taxon>
    </lineage>
</organism>
<feature type="region of interest" description="Disordered" evidence="4">
    <location>
        <begin position="239"/>
        <end position="265"/>
    </location>
</feature>
<evidence type="ECO:0000256" key="1">
    <source>
        <dbReference type="ARBA" id="ARBA00006721"/>
    </source>
</evidence>
<sequence>MALAGAVSNLNFTWLDGIDETMGVSKTVEDDGAPSRQSAGARGSWRAHMNAIQAIVDQGLESALIMEDDIDWDVRLKSQMRSFSTAVRAWLSRTEPSAWSQGHKETAQEVADRVTTPIPFFPVADKNRSPYGSGWDVLWLGHCGTEFPSSHQSQRRISIPDDTTVPAPRHLKPHPFALNDPLGELYPPHTRVVHASSGTVCTLAYAVSRRGAKRLQQQFGPAAFTKQWDLALGDWCDDGTESSETGAGPAGDHAGNGEDETGNRPLCLTVQPPIVNHYHAQGGSSDILGQGGGYVRKVGSPYVRLSVRLNLARILRGWAVEDLADQFPDEGGSA</sequence>
<evidence type="ECO:0000256" key="2">
    <source>
        <dbReference type="ARBA" id="ARBA00022676"/>
    </source>
</evidence>
<evidence type="ECO:0000256" key="4">
    <source>
        <dbReference type="SAM" id="MobiDB-lite"/>
    </source>
</evidence>
<dbReference type="PANTHER" id="PTHR10730">
    <property type="entry name" value="PROCOLLAGEN-LYSINE,2-OXOGLUTARATE 5-DIOXYGENASE/GLYCOSYLTRANSFERASE 25 FAMILY MEMBER"/>
    <property type="match status" value="1"/>
</dbReference>
<evidence type="ECO:0008006" key="7">
    <source>
        <dbReference type="Google" id="ProtNLM"/>
    </source>
</evidence>
<dbReference type="AlphaFoldDB" id="A0A9Q0ARE0"/>
<dbReference type="InterPro" id="IPR050757">
    <property type="entry name" value="Collagen_mod_GT25"/>
</dbReference>
<keyword evidence="3" id="KW-0808">Transferase</keyword>
<reference evidence="5" key="1">
    <citation type="submission" date="2021-03" db="EMBL/GenBank/DDBJ databases">
        <title>Revisited historic fungal species revealed as producer of novel bioactive compounds through whole genome sequencing and comparative genomics.</title>
        <authorList>
            <person name="Vignolle G.A."/>
            <person name="Hochenegger N."/>
            <person name="Mach R.L."/>
            <person name="Mach-Aigner A.R."/>
            <person name="Javad Rahimi M."/>
            <person name="Salim K.A."/>
            <person name="Chan C.M."/>
            <person name="Lim L.B.L."/>
            <person name="Cai F."/>
            <person name="Druzhinina I.S."/>
            <person name="U'Ren J.M."/>
            <person name="Derntl C."/>
        </authorList>
    </citation>
    <scope>NUCLEOTIDE SEQUENCE</scope>
    <source>
        <strain evidence="5">TUCIM 5799</strain>
    </source>
</reference>